<keyword evidence="2" id="KW-1185">Reference proteome</keyword>
<name>A0A4D4K4C9_9ACTN</name>
<proteinExistence type="predicted"/>
<evidence type="ECO:0000313" key="1">
    <source>
        <dbReference type="EMBL" id="GDY43805.1"/>
    </source>
</evidence>
<evidence type="ECO:0000313" key="2">
    <source>
        <dbReference type="Proteomes" id="UP000299290"/>
    </source>
</evidence>
<dbReference type="EMBL" id="BJHV01000001">
    <property type="protein sequence ID" value="GDY43805.1"/>
    <property type="molecule type" value="Genomic_DNA"/>
</dbReference>
<dbReference type="AlphaFoldDB" id="A0A4D4K4C9"/>
<dbReference type="Proteomes" id="UP000299290">
    <property type="component" value="Unassembled WGS sequence"/>
</dbReference>
<organism evidence="1 2">
    <name type="scientific">Streptomyces antimycoticus</name>
    <dbReference type="NCBI Taxonomy" id="68175"/>
    <lineage>
        <taxon>Bacteria</taxon>
        <taxon>Bacillati</taxon>
        <taxon>Actinomycetota</taxon>
        <taxon>Actinomycetes</taxon>
        <taxon>Kitasatosporales</taxon>
        <taxon>Streptomycetaceae</taxon>
        <taxon>Streptomyces</taxon>
        <taxon>Streptomyces violaceusniger group</taxon>
    </lineage>
</organism>
<gene>
    <name evidence="1" type="ORF">SANT12839_046870</name>
</gene>
<protein>
    <submittedName>
        <fullName evidence="1">Uncharacterized protein</fullName>
    </submittedName>
</protein>
<reference evidence="1 2" key="1">
    <citation type="journal article" date="2020" name="Int. J. Syst. Evol. Microbiol.">
        <title>Reclassification of Streptomyces castelarensis and Streptomyces sporoclivatus as later heterotypic synonyms of Streptomyces antimycoticus.</title>
        <authorList>
            <person name="Komaki H."/>
            <person name="Tamura T."/>
        </authorList>
    </citation>
    <scope>NUCLEOTIDE SEQUENCE [LARGE SCALE GENOMIC DNA]</scope>
    <source>
        <strain evidence="1 2">NBRC 12839</strain>
    </source>
</reference>
<sequence length="65" mass="7324">MLKVNALDFAMTVLSRSKKAAVRGKEWFSTTPSIGPTIRRKLRRVGLPEKALGYTMEVTDRSRPC</sequence>
<accession>A0A4D4K4C9</accession>
<comment type="caution">
    <text evidence="1">The sequence shown here is derived from an EMBL/GenBank/DDBJ whole genome shotgun (WGS) entry which is preliminary data.</text>
</comment>